<evidence type="ECO:0008006" key="5">
    <source>
        <dbReference type="Google" id="ProtNLM"/>
    </source>
</evidence>
<dbReference type="STRING" id="1497955.HMPREF1872_01188"/>
<keyword evidence="2" id="KW-0472">Membrane</keyword>
<reference evidence="4" key="1">
    <citation type="submission" date="2016-01" db="EMBL/GenBank/DDBJ databases">
        <authorList>
            <person name="Mitreva M."/>
            <person name="Pepin K.H."/>
            <person name="Mihindukulasuriya K.A."/>
            <person name="Fulton R."/>
            <person name="Fronick C."/>
            <person name="O'Laughlin M."/>
            <person name="Miner T."/>
            <person name="Herter B."/>
            <person name="Rosa B.A."/>
            <person name="Cordes M."/>
            <person name="Tomlinson C."/>
            <person name="Wollam A."/>
            <person name="Palsikar V.B."/>
            <person name="Mardis E.R."/>
            <person name="Wilson R.K."/>
        </authorList>
    </citation>
    <scope>NUCLEOTIDE SEQUENCE [LARGE SCALE GENOMIC DNA]</scope>
    <source>
        <strain evidence="4">KA00274</strain>
    </source>
</reference>
<protein>
    <recommendedName>
        <fullName evidence="5">MotA/TolQ/ExbB proton channel domain-containing protein</fullName>
    </recommendedName>
</protein>
<evidence type="ECO:0000256" key="1">
    <source>
        <dbReference type="SAM" id="Coils"/>
    </source>
</evidence>
<name>A0A133Y7I5_9FIRM</name>
<organism evidence="3 4">
    <name type="scientific">Amygdalobacter nucleatus</name>
    <dbReference type="NCBI Taxonomy" id="3029274"/>
    <lineage>
        <taxon>Bacteria</taxon>
        <taxon>Bacillati</taxon>
        <taxon>Bacillota</taxon>
        <taxon>Clostridia</taxon>
        <taxon>Eubacteriales</taxon>
        <taxon>Oscillospiraceae</taxon>
        <taxon>Amygdalobacter</taxon>
    </lineage>
</organism>
<evidence type="ECO:0000313" key="3">
    <source>
        <dbReference type="EMBL" id="KXB39157.1"/>
    </source>
</evidence>
<evidence type="ECO:0000313" key="4">
    <source>
        <dbReference type="Proteomes" id="UP000070080"/>
    </source>
</evidence>
<dbReference type="EMBL" id="LSCV01000042">
    <property type="protein sequence ID" value="KXB39157.1"/>
    <property type="molecule type" value="Genomic_DNA"/>
</dbReference>
<feature type="transmembrane region" description="Helical" evidence="2">
    <location>
        <begin position="165"/>
        <end position="188"/>
    </location>
</feature>
<feature type="transmembrane region" description="Helical" evidence="2">
    <location>
        <begin position="20"/>
        <end position="44"/>
    </location>
</feature>
<gene>
    <name evidence="3" type="ORF">HMPREF1872_01188</name>
</gene>
<comment type="caution">
    <text evidence="3">The sequence shown here is derived from an EMBL/GenBank/DDBJ whole genome shotgun (WGS) entry which is preliminary data.</text>
</comment>
<dbReference type="AlphaFoldDB" id="A0A133Y7I5"/>
<feature type="transmembrane region" description="Helical" evidence="2">
    <location>
        <begin position="136"/>
        <end position="159"/>
    </location>
</feature>
<evidence type="ECO:0000256" key="2">
    <source>
        <dbReference type="SAM" id="Phobius"/>
    </source>
</evidence>
<proteinExistence type="predicted"/>
<dbReference type="Proteomes" id="UP000070080">
    <property type="component" value="Unassembled WGS sequence"/>
</dbReference>
<sequence>MEEYMKALVGRYFLTSMSNLPVLTFSFLILVVVLLLVSLALHYLSKMRKAFTSIHGSLRQVAHLVTDIDSCDIANLKKLSQIVNENGFDLLDSATKQLIDDSKRLYHEKWITKPSNVYNFDNLLTRQQYTLFTYEIPLQLVAVSSLLSAIFWLSGFSFLSDQSALVLGISSLPVLLGAFMALILAITVQRNHYQIQQAINYLSEVTMRRIPVFEELAGTAVLIDSFVRYDREMNESVAYLAETVDKLSRSELAKEISANVRDVMLNEIAPAYQQASNALVDLATELQTKQSQGMEVLAREFTNVVASNLNEQLSGFYKQVDNLAARLQASSTDVDLALANLAQAKADQLSLQQNTEQALQELAQARQDWQADMQRSAEAISSMAETASNLESVYTGEQNQLADRLNNLSGELQGFAEEINQLLSNLVKENTNTREVVENLENSNNRLLSDLHQLSMEMTRNSDILSRQSSQINDSLANLNEHLNQSINQFSYQLQAGVKNTLNEFDSSLAEISLRLANTTAEIKDSAQSITNSLRAKNTLAGNEEVAER</sequence>
<feature type="coiled-coil region" evidence="1">
    <location>
        <begin position="341"/>
        <end position="457"/>
    </location>
</feature>
<keyword evidence="1" id="KW-0175">Coiled coil</keyword>
<keyword evidence="2" id="KW-1133">Transmembrane helix</keyword>
<keyword evidence="4" id="KW-1185">Reference proteome</keyword>
<accession>A0A133Y7I5</accession>
<keyword evidence="2" id="KW-0812">Transmembrane</keyword>